<evidence type="ECO:0000313" key="2">
    <source>
        <dbReference type="Proteomes" id="UP000821865"/>
    </source>
</evidence>
<protein>
    <submittedName>
        <fullName evidence="1">Uncharacterized protein</fullName>
    </submittedName>
</protein>
<evidence type="ECO:0000313" key="1">
    <source>
        <dbReference type="EMBL" id="KAH7959999.1"/>
    </source>
</evidence>
<proteinExistence type="predicted"/>
<gene>
    <name evidence="1" type="ORF">HPB49_016065</name>
</gene>
<organism evidence="1 2">
    <name type="scientific">Dermacentor silvarum</name>
    <name type="common">Tick</name>
    <dbReference type="NCBI Taxonomy" id="543639"/>
    <lineage>
        <taxon>Eukaryota</taxon>
        <taxon>Metazoa</taxon>
        <taxon>Ecdysozoa</taxon>
        <taxon>Arthropoda</taxon>
        <taxon>Chelicerata</taxon>
        <taxon>Arachnida</taxon>
        <taxon>Acari</taxon>
        <taxon>Parasitiformes</taxon>
        <taxon>Ixodida</taxon>
        <taxon>Ixodoidea</taxon>
        <taxon>Ixodidae</taxon>
        <taxon>Rhipicephalinae</taxon>
        <taxon>Dermacentor</taxon>
    </lineage>
</organism>
<sequence>MDKSYEVSTHVADPKNSCRGSIKLPASLVEGNVLVKLRDSNPTIKILAARKMGSTNSILVTFEGSKVPFYIDYLHTDLRCRSYRQKVEACAKCRQLGHHQDVCPNGQYVSAQNAARQILLRTTAAPLLASSATEHMRLVHQSADFVTNHGHRFPHHQKLN</sequence>
<keyword evidence="2" id="KW-1185">Reference proteome</keyword>
<dbReference type="Proteomes" id="UP000821865">
    <property type="component" value="Chromosome 3"/>
</dbReference>
<name>A0ACB8D6V9_DERSI</name>
<dbReference type="EMBL" id="CM023472">
    <property type="protein sequence ID" value="KAH7959999.1"/>
    <property type="molecule type" value="Genomic_DNA"/>
</dbReference>
<comment type="caution">
    <text evidence="1">The sequence shown here is derived from an EMBL/GenBank/DDBJ whole genome shotgun (WGS) entry which is preliminary data.</text>
</comment>
<accession>A0ACB8D6V9</accession>
<reference evidence="1" key="1">
    <citation type="submission" date="2020-05" db="EMBL/GenBank/DDBJ databases">
        <title>Large-scale comparative analyses of tick genomes elucidate their genetic diversity and vector capacities.</title>
        <authorList>
            <person name="Jia N."/>
            <person name="Wang J."/>
            <person name="Shi W."/>
            <person name="Du L."/>
            <person name="Sun Y."/>
            <person name="Zhan W."/>
            <person name="Jiang J."/>
            <person name="Wang Q."/>
            <person name="Zhang B."/>
            <person name="Ji P."/>
            <person name="Sakyi L.B."/>
            <person name="Cui X."/>
            <person name="Yuan T."/>
            <person name="Jiang B."/>
            <person name="Yang W."/>
            <person name="Lam T.T.-Y."/>
            <person name="Chang Q."/>
            <person name="Ding S."/>
            <person name="Wang X."/>
            <person name="Zhu J."/>
            <person name="Ruan X."/>
            <person name="Zhao L."/>
            <person name="Wei J."/>
            <person name="Que T."/>
            <person name="Du C."/>
            <person name="Cheng J."/>
            <person name="Dai P."/>
            <person name="Han X."/>
            <person name="Huang E."/>
            <person name="Gao Y."/>
            <person name="Liu J."/>
            <person name="Shao H."/>
            <person name="Ye R."/>
            <person name="Li L."/>
            <person name="Wei W."/>
            <person name="Wang X."/>
            <person name="Wang C."/>
            <person name="Yang T."/>
            <person name="Huo Q."/>
            <person name="Li W."/>
            <person name="Guo W."/>
            <person name="Chen H."/>
            <person name="Zhou L."/>
            <person name="Ni X."/>
            <person name="Tian J."/>
            <person name="Zhou Y."/>
            <person name="Sheng Y."/>
            <person name="Liu T."/>
            <person name="Pan Y."/>
            <person name="Xia L."/>
            <person name="Li J."/>
            <person name="Zhao F."/>
            <person name="Cao W."/>
        </authorList>
    </citation>
    <scope>NUCLEOTIDE SEQUENCE</scope>
    <source>
        <strain evidence="1">Dsil-2018</strain>
    </source>
</reference>